<evidence type="ECO:0000259" key="1">
    <source>
        <dbReference type="Pfam" id="PF05685"/>
    </source>
</evidence>
<feature type="domain" description="Putative restriction endonuclease" evidence="1">
    <location>
        <begin position="28"/>
        <end position="163"/>
    </location>
</feature>
<dbReference type="Proteomes" id="UP000034681">
    <property type="component" value="Unassembled WGS sequence"/>
</dbReference>
<comment type="caution">
    <text evidence="2">The sequence shown here is derived from an EMBL/GenBank/DDBJ whole genome shotgun (WGS) entry which is preliminary data.</text>
</comment>
<reference evidence="2" key="1">
    <citation type="submission" date="2012-04" db="EMBL/GenBank/DDBJ databases">
        <authorList>
            <person name="Borisov I.G."/>
            <person name="Ivanikova N.V."/>
            <person name="Pinevich A.V."/>
        </authorList>
    </citation>
    <scope>NUCLEOTIDE SEQUENCE [LARGE SCALE GENOMIC DNA]</scope>
    <source>
        <strain evidence="2">CALU 1027</strain>
    </source>
</reference>
<dbReference type="InterPro" id="IPR012296">
    <property type="entry name" value="Nuclease_put_TT1808"/>
</dbReference>
<name>A0A0M2PV07_PROHO</name>
<accession>A0A0M2PV07</accession>
<dbReference type="STRING" id="317619.GCA_000332315_02625"/>
<dbReference type="Gene3D" id="3.90.1570.10">
    <property type="entry name" value="tt1808, chain A"/>
    <property type="match status" value="1"/>
</dbReference>
<dbReference type="SUPFAM" id="SSF52980">
    <property type="entry name" value="Restriction endonuclease-like"/>
    <property type="match status" value="1"/>
</dbReference>
<dbReference type="PANTHER" id="PTHR47152:SF4">
    <property type="entry name" value="SLR0445 PROTEIN"/>
    <property type="match status" value="1"/>
</dbReference>
<dbReference type="AlphaFoldDB" id="A0A0M2PV07"/>
<dbReference type="EMBL" id="AJTX02000010">
    <property type="protein sequence ID" value="KKI98206.1"/>
    <property type="molecule type" value="Genomic_DNA"/>
</dbReference>
<dbReference type="PANTHER" id="PTHR47152">
    <property type="entry name" value="SLR2084 PROTEIN-RELATED"/>
    <property type="match status" value="1"/>
</dbReference>
<sequence length="203" mass="23121">MPKITLDIPQTTLEQVLEPRIPLHNIPWDHYESLLTLVGNRPRLRLTYLAGTLEIMTISPEHEMLKTIIARLLYTYADARDIDLFSCGSATFKKAATDRGLEPDESFCIGQRKEFPDLAIEVVLTSGGIDKLAVYQGLGIPEVWFWQDNHFRLYCLDPTGTAYNAPPHSILFPELDLNHLALYIQPDNEPQAIRQFRQSLQSS</sequence>
<organism evidence="2 3">
    <name type="scientific">Prochlorothrix hollandica PCC 9006 = CALU 1027</name>
    <dbReference type="NCBI Taxonomy" id="317619"/>
    <lineage>
        <taxon>Bacteria</taxon>
        <taxon>Bacillati</taxon>
        <taxon>Cyanobacteriota</taxon>
        <taxon>Cyanophyceae</taxon>
        <taxon>Prochlorotrichales</taxon>
        <taxon>Prochlorotrichaceae</taxon>
        <taxon>Prochlorothrix</taxon>
    </lineage>
</organism>
<dbReference type="CDD" id="cd06260">
    <property type="entry name" value="DUF820-like"/>
    <property type="match status" value="1"/>
</dbReference>
<gene>
    <name evidence="2" type="ORF">PROH_21265</name>
</gene>
<dbReference type="eggNOG" id="COG4636">
    <property type="taxonomic scope" value="Bacteria"/>
</dbReference>
<dbReference type="OrthoDB" id="5768410at2"/>
<evidence type="ECO:0000313" key="3">
    <source>
        <dbReference type="Proteomes" id="UP000034681"/>
    </source>
</evidence>
<proteinExistence type="predicted"/>
<dbReference type="InterPro" id="IPR008538">
    <property type="entry name" value="Uma2"/>
</dbReference>
<keyword evidence="3" id="KW-1185">Reference proteome</keyword>
<dbReference type="Pfam" id="PF05685">
    <property type="entry name" value="Uma2"/>
    <property type="match status" value="1"/>
</dbReference>
<dbReference type="RefSeq" id="WP_017712956.1">
    <property type="nucleotide sequence ID" value="NZ_KB235938.1"/>
</dbReference>
<protein>
    <recommendedName>
        <fullName evidence="1">Putative restriction endonuclease domain-containing protein</fullName>
    </recommendedName>
</protein>
<evidence type="ECO:0000313" key="2">
    <source>
        <dbReference type="EMBL" id="KKI98206.1"/>
    </source>
</evidence>
<dbReference type="InterPro" id="IPR011335">
    <property type="entry name" value="Restrct_endonuc-II-like"/>
</dbReference>